<dbReference type="InterPro" id="IPR013762">
    <property type="entry name" value="Integrase-like_cat_sf"/>
</dbReference>
<keyword evidence="3" id="KW-0233">DNA recombination</keyword>
<dbReference type="InterPro" id="IPR050090">
    <property type="entry name" value="Tyrosine_recombinase_XerCD"/>
</dbReference>
<accession>A0ABY9T453</accession>
<keyword evidence="6" id="KW-1185">Reference proteome</keyword>
<reference evidence="5 6" key="1">
    <citation type="submission" date="2023-09" db="EMBL/GenBank/DDBJ databases">
        <title>Complete Genome and Methylome dissection of Bacillus brevis NEB573 original source of BbsI restriction endonuclease.</title>
        <authorList>
            <person name="Fomenkov A."/>
            <person name="Roberts R.D."/>
        </authorList>
    </citation>
    <scope>NUCLEOTIDE SEQUENCE [LARGE SCALE GENOMIC DNA]</scope>
    <source>
        <strain evidence="5 6">NEB573</strain>
    </source>
</reference>
<evidence type="ECO:0000256" key="1">
    <source>
        <dbReference type="ARBA" id="ARBA00008857"/>
    </source>
</evidence>
<dbReference type="SUPFAM" id="SSF56349">
    <property type="entry name" value="DNA breaking-rejoining enzymes"/>
    <property type="match status" value="1"/>
</dbReference>
<sequence>MKDPLTEDEVRLLLQQPNQRQYAQYRDYVMLMLFIDSGMRVQEVCALDVEDIDLTTRCVHLPASKNKNRKSRVILLSAEVIRLLQELITETRQYFDTNVLFVSNFGERLTPDGIRTNIKKYAKRAGLRKTVSPHAFRRFYAKHSALNGMDLFSLQRILGHADITTTRRYIQLNNEDLVQQHNQYSPLSNVLRKKRREY</sequence>
<feature type="domain" description="Tyr recombinase" evidence="4">
    <location>
        <begin position="1"/>
        <end position="182"/>
    </location>
</feature>
<dbReference type="PANTHER" id="PTHR30349:SF41">
    <property type="entry name" value="INTEGRASE_RECOMBINASE PROTEIN MJ0367-RELATED"/>
    <property type="match status" value="1"/>
</dbReference>
<dbReference type="Pfam" id="PF00589">
    <property type="entry name" value="Phage_integrase"/>
    <property type="match status" value="1"/>
</dbReference>
<evidence type="ECO:0000259" key="4">
    <source>
        <dbReference type="PROSITE" id="PS51898"/>
    </source>
</evidence>
<dbReference type="EMBL" id="CP134050">
    <property type="protein sequence ID" value="WNC14874.1"/>
    <property type="molecule type" value="Genomic_DNA"/>
</dbReference>
<dbReference type="Proteomes" id="UP001256827">
    <property type="component" value="Chromosome"/>
</dbReference>
<evidence type="ECO:0000313" key="5">
    <source>
        <dbReference type="EMBL" id="WNC14874.1"/>
    </source>
</evidence>
<organism evidence="5 6">
    <name type="scientific">Brevibacillus brevis</name>
    <name type="common">Bacillus brevis</name>
    <dbReference type="NCBI Taxonomy" id="1393"/>
    <lineage>
        <taxon>Bacteria</taxon>
        <taxon>Bacillati</taxon>
        <taxon>Bacillota</taxon>
        <taxon>Bacilli</taxon>
        <taxon>Bacillales</taxon>
        <taxon>Paenibacillaceae</taxon>
        <taxon>Brevibacillus</taxon>
    </lineage>
</organism>
<dbReference type="Gene3D" id="1.10.443.10">
    <property type="entry name" value="Intergrase catalytic core"/>
    <property type="match status" value="1"/>
</dbReference>
<evidence type="ECO:0000256" key="3">
    <source>
        <dbReference type="ARBA" id="ARBA00023172"/>
    </source>
</evidence>
<gene>
    <name evidence="5" type="ORF">RGB73_00285</name>
</gene>
<evidence type="ECO:0000313" key="6">
    <source>
        <dbReference type="Proteomes" id="UP001256827"/>
    </source>
</evidence>
<dbReference type="PROSITE" id="PS51898">
    <property type="entry name" value="TYR_RECOMBINASE"/>
    <property type="match status" value="1"/>
</dbReference>
<evidence type="ECO:0000256" key="2">
    <source>
        <dbReference type="ARBA" id="ARBA00023125"/>
    </source>
</evidence>
<protein>
    <submittedName>
        <fullName evidence="5">Tyrosine-type recombinase/integrase</fullName>
    </submittedName>
</protein>
<name>A0ABY9T453_BREBE</name>
<comment type="similarity">
    <text evidence="1">Belongs to the 'phage' integrase family.</text>
</comment>
<dbReference type="InterPro" id="IPR002104">
    <property type="entry name" value="Integrase_catalytic"/>
</dbReference>
<keyword evidence="2" id="KW-0238">DNA-binding</keyword>
<dbReference type="PANTHER" id="PTHR30349">
    <property type="entry name" value="PHAGE INTEGRASE-RELATED"/>
    <property type="match status" value="1"/>
</dbReference>
<dbReference type="RefSeq" id="WP_310767673.1">
    <property type="nucleotide sequence ID" value="NZ_CP134050.1"/>
</dbReference>
<dbReference type="InterPro" id="IPR011010">
    <property type="entry name" value="DNA_brk_join_enz"/>
</dbReference>
<proteinExistence type="inferred from homology"/>